<evidence type="ECO:0000313" key="5">
    <source>
        <dbReference type="Proteomes" id="UP000037035"/>
    </source>
</evidence>
<keyword evidence="2" id="KW-0175">Coiled coil</keyword>
<keyword evidence="5" id="KW-1185">Reference proteome</keyword>
<sequence length="339" mass="39078">MDLGACAKTHSQKLKGEYEAALKRSQSDNPEESTDIVSPHELQSMRREYENNILGFVEECDRRIRAAQKRLEKTPEENNRTTALMREIGEIQTAYEGAMAEVENLGESGQVDQSMAELAKAEALKAEKLEKERELQQLTETSGASGHQKLRVCDICGAYLSILDSDRRLADHFGGKMHLGYLQLRQTIEEWRTRPHGLNAPSLLNNNPGLTAGLQAAHFGQQRAQAAAAQNSSTPVNEWGSRGEKGREHEGRMPPPASSSGGDRDRDRDRERDRDRDRDRERHSRDDRDRRTRDDHRGYRDKDYDDRRPSRRDVDEYDKRKHDDDRLPKDDRDKRRRYD</sequence>
<accession>A0A0L6VDU6</accession>
<dbReference type="STRING" id="27349.A0A0L6VDU6"/>
<evidence type="ECO:0000313" key="4">
    <source>
        <dbReference type="EMBL" id="KNZ58295.1"/>
    </source>
</evidence>
<evidence type="ECO:0000256" key="2">
    <source>
        <dbReference type="SAM" id="Coils"/>
    </source>
</evidence>
<comment type="similarity">
    <text evidence="1">Belongs to the Luc7 family.</text>
</comment>
<protein>
    <submittedName>
        <fullName evidence="4">Uncharacterized protein</fullName>
    </submittedName>
</protein>
<name>A0A0L6VDU6_9BASI</name>
<dbReference type="Pfam" id="PF03194">
    <property type="entry name" value="LUC7"/>
    <property type="match status" value="1"/>
</dbReference>
<dbReference type="GO" id="GO:0006376">
    <property type="term" value="P:mRNA splice site recognition"/>
    <property type="evidence" value="ECO:0007669"/>
    <property type="project" value="InterPro"/>
</dbReference>
<feature type="coiled-coil region" evidence="2">
    <location>
        <begin position="111"/>
        <end position="141"/>
    </location>
</feature>
<reference evidence="4 5" key="1">
    <citation type="submission" date="2015-08" db="EMBL/GenBank/DDBJ databases">
        <title>Next Generation Sequencing and Analysis of the Genome of Puccinia sorghi L Schw, the Causal Agent of Maize Common Rust.</title>
        <authorList>
            <person name="Rochi L."/>
            <person name="Burguener G."/>
            <person name="Darino M."/>
            <person name="Turjanski A."/>
            <person name="Kreff E."/>
            <person name="Dieguez M.J."/>
            <person name="Sacco F."/>
        </authorList>
    </citation>
    <scope>NUCLEOTIDE SEQUENCE [LARGE SCALE GENOMIC DNA]</scope>
    <source>
        <strain evidence="4 5">RO10H11247</strain>
    </source>
</reference>
<gene>
    <name evidence="4" type="ORF">VP01_195g11</name>
</gene>
<dbReference type="EMBL" id="LAVV01006792">
    <property type="protein sequence ID" value="KNZ58295.1"/>
    <property type="molecule type" value="Genomic_DNA"/>
</dbReference>
<dbReference type="PANTHER" id="PTHR12375">
    <property type="entry name" value="RNA-BINDING PROTEIN LUC7-RELATED"/>
    <property type="match status" value="1"/>
</dbReference>
<evidence type="ECO:0000256" key="1">
    <source>
        <dbReference type="ARBA" id="ARBA00005655"/>
    </source>
</evidence>
<feature type="region of interest" description="Disordered" evidence="3">
    <location>
        <begin position="20"/>
        <end position="41"/>
    </location>
</feature>
<dbReference type="Proteomes" id="UP000037035">
    <property type="component" value="Unassembled WGS sequence"/>
</dbReference>
<evidence type="ECO:0000256" key="3">
    <source>
        <dbReference type="SAM" id="MobiDB-lite"/>
    </source>
</evidence>
<dbReference type="GO" id="GO:0003729">
    <property type="term" value="F:mRNA binding"/>
    <property type="evidence" value="ECO:0007669"/>
    <property type="project" value="InterPro"/>
</dbReference>
<proteinExistence type="inferred from homology"/>
<dbReference type="AlphaFoldDB" id="A0A0L6VDU6"/>
<feature type="compositionally biased region" description="Basic and acidic residues" evidence="3">
    <location>
        <begin position="241"/>
        <end position="252"/>
    </location>
</feature>
<dbReference type="OrthoDB" id="153872at2759"/>
<feature type="compositionally biased region" description="Low complexity" evidence="3">
    <location>
        <begin position="219"/>
        <end position="230"/>
    </location>
</feature>
<dbReference type="GO" id="GO:0005685">
    <property type="term" value="C:U1 snRNP"/>
    <property type="evidence" value="ECO:0007669"/>
    <property type="project" value="InterPro"/>
</dbReference>
<comment type="caution">
    <text evidence="4">The sequence shown here is derived from an EMBL/GenBank/DDBJ whole genome shotgun (WGS) entry which is preliminary data.</text>
</comment>
<dbReference type="InterPro" id="IPR004882">
    <property type="entry name" value="Luc7-rel"/>
</dbReference>
<feature type="region of interest" description="Disordered" evidence="3">
    <location>
        <begin position="219"/>
        <end position="339"/>
    </location>
</feature>
<organism evidence="4 5">
    <name type="scientific">Puccinia sorghi</name>
    <dbReference type="NCBI Taxonomy" id="27349"/>
    <lineage>
        <taxon>Eukaryota</taxon>
        <taxon>Fungi</taxon>
        <taxon>Dikarya</taxon>
        <taxon>Basidiomycota</taxon>
        <taxon>Pucciniomycotina</taxon>
        <taxon>Pucciniomycetes</taxon>
        <taxon>Pucciniales</taxon>
        <taxon>Pucciniaceae</taxon>
        <taxon>Puccinia</taxon>
    </lineage>
</organism>
<feature type="compositionally biased region" description="Basic and acidic residues" evidence="3">
    <location>
        <begin position="262"/>
        <end position="333"/>
    </location>
</feature>
<dbReference type="VEuPathDB" id="FungiDB:VP01_195g11"/>